<dbReference type="WBParaSite" id="ES5_v2.g7504.t1">
    <property type="protein sequence ID" value="ES5_v2.g7504.t1"/>
    <property type="gene ID" value="ES5_v2.g7504"/>
</dbReference>
<evidence type="ECO:0000313" key="1">
    <source>
        <dbReference type="Proteomes" id="UP000887579"/>
    </source>
</evidence>
<name>A0AC34GS82_9BILA</name>
<dbReference type="Proteomes" id="UP000887579">
    <property type="component" value="Unplaced"/>
</dbReference>
<proteinExistence type="predicted"/>
<organism evidence="1 2">
    <name type="scientific">Panagrolaimus sp. ES5</name>
    <dbReference type="NCBI Taxonomy" id="591445"/>
    <lineage>
        <taxon>Eukaryota</taxon>
        <taxon>Metazoa</taxon>
        <taxon>Ecdysozoa</taxon>
        <taxon>Nematoda</taxon>
        <taxon>Chromadorea</taxon>
        <taxon>Rhabditida</taxon>
        <taxon>Tylenchina</taxon>
        <taxon>Panagrolaimomorpha</taxon>
        <taxon>Panagrolaimoidea</taxon>
        <taxon>Panagrolaimidae</taxon>
        <taxon>Panagrolaimus</taxon>
    </lineage>
</organism>
<evidence type="ECO:0000313" key="2">
    <source>
        <dbReference type="WBParaSite" id="ES5_v2.g7504.t1"/>
    </source>
</evidence>
<reference evidence="2" key="1">
    <citation type="submission" date="2022-11" db="UniProtKB">
        <authorList>
            <consortium name="WormBaseParasite"/>
        </authorList>
    </citation>
    <scope>IDENTIFICATION</scope>
</reference>
<accession>A0AC34GS82</accession>
<sequence>MSNNSLVPVNNETTTTTSESRSTPFDSSHLLSKLKDTIEHIIQLCEDTENDTDNTETELIAIAEELHNVSDYYVGSITFCKMGGLKSIKAAMEHSSFLVKANYLDVLATISQNNEEVQDFVYKNSNLLPDLSDTVQKGNLATIYRCKIVFALSSLVRGNPEGKRLFFDECNGVETLRIAFQNAFNEDDSRAAGRIAVVVFHFFQDSSEDSKRQTALKELILNVRGKMNMQHSAYESSLDYIKDL</sequence>
<protein>
    <submittedName>
        <fullName evidence="2">Nucleotide exchange factor SIL1</fullName>
    </submittedName>
</protein>